<evidence type="ECO:0000313" key="2">
    <source>
        <dbReference type="Proteomes" id="UP000316612"/>
    </source>
</evidence>
<sequence>MSEFSQLVDLIAVLNQVDAGPGIRAAVHVEGQEESATCNIEARGELSTYRTIKRSGGFTREITYRADKRQAEIVDDGQLLAVQDEEFRIPLSAPELAMFRPLDLPMWGGSMDSHRVQSVSRINGGEFLLEAVMLGRDGQLGETVTIQISAEFGFVVRMRWNYCEYTTSNVEIAHMPNEWWPLG</sequence>
<name>A0A4Y4DVK7_GLUUR</name>
<evidence type="ECO:0000313" key="1">
    <source>
        <dbReference type="EMBL" id="GED07408.1"/>
    </source>
</evidence>
<dbReference type="EMBL" id="BJNY01000019">
    <property type="protein sequence ID" value="GED07408.1"/>
    <property type="molecule type" value="Genomic_DNA"/>
</dbReference>
<accession>A0A4Y4DVK7</accession>
<protein>
    <submittedName>
        <fullName evidence="1">Uncharacterized protein</fullName>
    </submittedName>
</protein>
<dbReference type="OrthoDB" id="4963975at2"/>
<dbReference type="RefSeq" id="WP_141366493.1">
    <property type="nucleotide sequence ID" value="NZ_BAAAJL010000005.1"/>
</dbReference>
<proteinExistence type="predicted"/>
<reference evidence="1 2" key="1">
    <citation type="submission" date="2019-06" db="EMBL/GenBank/DDBJ databases">
        <title>Whole genome shotgun sequence of Glutamicibacter uratoxydans NBRC 15515.</title>
        <authorList>
            <person name="Hosoyama A."/>
            <person name="Uohara A."/>
            <person name="Ohji S."/>
            <person name="Ichikawa N."/>
        </authorList>
    </citation>
    <scope>NUCLEOTIDE SEQUENCE [LARGE SCALE GENOMIC DNA]</scope>
    <source>
        <strain evidence="1 2">NBRC 15515</strain>
    </source>
</reference>
<organism evidence="1 2">
    <name type="scientific">Glutamicibacter uratoxydans</name>
    <name type="common">Arthrobacter uratoxydans</name>
    <dbReference type="NCBI Taxonomy" id="43667"/>
    <lineage>
        <taxon>Bacteria</taxon>
        <taxon>Bacillati</taxon>
        <taxon>Actinomycetota</taxon>
        <taxon>Actinomycetes</taxon>
        <taxon>Micrococcales</taxon>
        <taxon>Micrococcaceae</taxon>
        <taxon>Glutamicibacter</taxon>
    </lineage>
</organism>
<gene>
    <name evidence="1" type="ORF">AUR04nite_29400</name>
</gene>
<comment type="caution">
    <text evidence="1">The sequence shown here is derived from an EMBL/GenBank/DDBJ whole genome shotgun (WGS) entry which is preliminary data.</text>
</comment>
<keyword evidence="2" id="KW-1185">Reference proteome</keyword>
<dbReference type="AlphaFoldDB" id="A0A4Y4DVK7"/>
<dbReference type="Proteomes" id="UP000316612">
    <property type="component" value="Unassembled WGS sequence"/>
</dbReference>